<comment type="caution">
    <text evidence="1">The sequence shown here is derived from an EMBL/GenBank/DDBJ whole genome shotgun (WGS) entry which is preliminary data.</text>
</comment>
<evidence type="ECO:0000313" key="1">
    <source>
        <dbReference type="EMBL" id="MEY2345131.1"/>
    </source>
</evidence>
<sequence>MFLTNLSIFDMTTNNKIKTLKKENVGDDVFNNDRKTRHFSFNERLRLKINKVNDINIITPNGAPNIMIELLRKLRTSPVI</sequence>
<dbReference type="EMBL" id="JADQCH020000002">
    <property type="protein sequence ID" value="MEY2345131.1"/>
    <property type="molecule type" value="Genomic_DNA"/>
</dbReference>
<accession>A0ABD5LUY4</accession>
<reference evidence="1" key="1">
    <citation type="submission" date="2021-05" db="EMBL/GenBank/DDBJ databases">
        <title>First report of NDM-5 and VEB-6 producing Proteus mirabilis isolated from blood of a sepsis patient in Kolkata, India.</title>
        <authorList>
            <person name="Halder G."/>
            <person name="Chaudhuri B."/>
            <person name="Dutta S."/>
        </authorList>
    </citation>
    <scope>NUCLEOTIDE SEQUENCE [LARGE SCALE GENOMIC DNA]</scope>
    <source>
        <strain evidence="1">7049</strain>
    </source>
</reference>
<name>A0ABD5LUY4_PROMI</name>
<protein>
    <submittedName>
        <fullName evidence="1">Uncharacterized protein</fullName>
    </submittedName>
</protein>
<organism evidence="1">
    <name type="scientific">Proteus mirabilis</name>
    <dbReference type="NCBI Taxonomy" id="584"/>
    <lineage>
        <taxon>Bacteria</taxon>
        <taxon>Pseudomonadati</taxon>
        <taxon>Pseudomonadota</taxon>
        <taxon>Gammaproteobacteria</taxon>
        <taxon>Enterobacterales</taxon>
        <taxon>Morganellaceae</taxon>
        <taxon>Proteus</taxon>
    </lineage>
</organism>
<gene>
    <name evidence="1" type="ORF">I3679_019035</name>
</gene>
<proteinExistence type="predicted"/>
<dbReference type="AlphaFoldDB" id="A0ABD5LUY4"/>